<evidence type="ECO:0000256" key="5">
    <source>
        <dbReference type="ARBA" id="ARBA00022964"/>
    </source>
</evidence>
<evidence type="ECO:0000256" key="9">
    <source>
        <dbReference type="PIRSR" id="PIRSR600898-1"/>
    </source>
</evidence>
<dbReference type="GeneTree" id="ENSGT00940000164380"/>
<evidence type="ECO:0000256" key="2">
    <source>
        <dbReference type="ARBA" id="ARBA00022617"/>
    </source>
</evidence>
<sequence>MKVQDFATFKLSDYNISDDYGFILQEPLDTLPSYYEPWMNIADNLTALIETKRLREKVQRMPELGIQHLKDYKEKVLARVLLSHIVMGYVWQDADQGVVKVLPRTLAIPYCHLSKILGLPLIMVHADFVLANWKRKDALGPLTMENLSTIVSLPGGNSLQGFVLVTLLVEVAAIPGIKAVVQAIKALLTEDRPTLLQALRNMAQSIQNMGEALQLMYDYVDSDIYYNTIRIFLSGWKDNPSMPNGLLYEGAVDEPLCFSGGSAAQSTVFHVYDELFGINHQPESFDFLLKMRQYMPPAHSSFIDWVKGVPKLSVYVQQSADLDLLSAFNMCVSTLTDVRSLHIRIVSKYVTTAGARARVKGLAAGSGAQHLQERGTGGSLAMTFLKSVRDTCKGGLLKKSTAADC</sequence>
<evidence type="ECO:0000256" key="8">
    <source>
        <dbReference type="ARBA" id="ARBA00023079"/>
    </source>
</evidence>
<dbReference type="Ensembl" id="ENSLLET00000018612.1">
    <property type="protein sequence ID" value="ENSLLEP00000017910.1"/>
    <property type="gene ID" value="ENSLLEG00000011418.1"/>
</dbReference>
<dbReference type="GO" id="GO:0019441">
    <property type="term" value="P:L-tryptophan catabolic process to kynurenine"/>
    <property type="evidence" value="ECO:0007669"/>
    <property type="project" value="InterPro"/>
</dbReference>
<dbReference type="AlphaFoldDB" id="A0A8C5MPX7"/>
<dbReference type="InterPro" id="IPR037217">
    <property type="entry name" value="Trp/Indoleamine_2_3_dOase-like"/>
</dbReference>
<keyword evidence="11" id="KW-1185">Reference proteome</keyword>
<feature type="binding site" description="proximal binding residue" evidence="9">
    <location>
        <position position="342"/>
    </location>
    <ligand>
        <name>heme b</name>
        <dbReference type="ChEBI" id="CHEBI:60344"/>
    </ligand>
    <ligandPart>
        <name>Fe</name>
        <dbReference type="ChEBI" id="CHEBI:18248"/>
    </ligandPart>
</feature>
<dbReference type="PANTHER" id="PTHR28657">
    <property type="entry name" value="INDOLEAMINE 2,3-DIOXYGENASE"/>
    <property type="match status" value="1"/>
</dbReference>
<evidence type="ECO:0000313" key="10">
    <source>
        <dbReference type="Ensembl" id="ENSLLEP00000017910.1"/>
    </source>
</evidence>
<keyword evidence="2 9" id="KW-0349">Heme</keyword>
<comment type="similarity">
    <text evidence="1">Belongs to the indoleamine 2,3-dioxygenase family.</text>
</comment>
<dbReference type="SUPFAM" id="SSF140959">
    <property type="entry name" value="Indolic compounds 2,3-dioxygenase-like"/>
    <property type="match status" value="1"/>
</dbReference>
<accession>A0A8C5MPX7</accession>
<keyword evidence="5" id="KW-0223">Dioxygenase</keyword>
<dbReference type="GO" id="GO:0020037">
    <property type="term" value="F:heme binding"/>
    <property type="evidence" value="ECO:0007669"/>
    <property type="project" value="InterPro"/>
</dbReference>
<dbReference type="GO" id="GO:0033754">
    <property type="term" value="F:indoleamine 2,3-dioxygenase activity"/>
    <property type="evidence" value="ECO:0007669"/>
    <property type="project" value="TreeGrafter"/>
</dbReference>
<dbReference type="GO" id="GO:0046872">
    <property type="term" value="F:metal ion binding"/>
    <property type="evidence" value="ECO:0007669"/>
    <property type="project" value="UniProtKB-KW"/>
</dbReference>
<dbReference type="FunFam" id="1.20.58.480:FF:000003">
    <property type="entry name" value="Indoleamine 2,3-dioxygenase 1"/>
    <property type="match status" value="1"/>
</dbReference>
<evidence type="ECO:0000256" key="1">
    <source>
        <dbReference type="ARBA" id="ARBA00007119"/>
    </source>
</evidence>
<evidence type="ECO:0000256" key="4">
    <source>
        <dbReference type="ARBA" id="ARBA00022859"/>
    </source>
</evidence>
<dbReference type="OrthoDB" id="10262710at2759"/>
<evidence type="ECO:0000256" key="3">
    <source>
        <dbReference type="ARBA" id="ARBA00022723"/>
    </source>
</evidence>
<dbReference type="Pfam" id="PF01231">
    <property type="entry name" value="IDO"/>
    <property type="match status" value="1"/>
</dbReference>
<dbReference type="InterPro" id="IPR000898">
    <property type="entry name" value="Indolamine_dOase"/>
</dbReference>
<keyword evidence="7 9" id="KW-0408">Iron</keyword>
<dbReference type="GO" id="GO:0002376">
    <property type="term" value="P:immune system process"/>
    <property type="evidence" value="ECO:0007669"/>
    <property type="project" value="UniProtKB-KW"/>
</dbReference>
<evidence type="ECO:0000256" key="7">
    <source>
        <dbReference type="ARBA" id="ARBA00023004"/>
    </source>
</evidence>
<proteinExistence type="inferred from homology"/>
<dbReference type="PANTHER" id="PTHR28657:SF4">
    <property type="entry name" value="INDOLEAMINE 2,3-DIOXYGENASE 2"/>
    <property type="match status" value="1"/>
</dbReference>
<organism evidence="10 11">
    <name type="scientific">Leptobrachium leishanense</name>
    <name type="common">Leishan spiny toad</name>
    <dbReference type="NCBI Taxonomy" id="445787"/>
    <lineage>
        <taxon>Eukaryota</taxon>
        <taxon>Metazoa</taxon>
        <taxon>Chordata</taxon>
        <taxon>Craniata</taxon>
        <taxon>Vertebrata</taxon>
        <taxon>Euteleostomi</taxon>
        <taxon>Amphibia</taxon>
        <taxon>Batrachia</taxon>
        <taxon>Anura</taxon>
        <taxon>Pelobatoidea</taxon>
        <taxon>Megophryidae</taxon>
        <taxon>Leptobrachium</taxon>
    </lineage>
</organism>
<dbReference type="GO" id="GO:0034354">
    <property type="term" value="P:'de novo' NAD+ biosynthetic process from L-tryptophan"/>
    <property type="evidence" value="ECO:0007669"/>
    <property type="project" value="TreeGrafter"/>
</dbReference>
<protein>
    <recommendedName>
        <fullName evidence="12">Indoleamine 2,3-dioxygenase 1</fullName>
    </recommendedName>
</protein>
<keyword evidence="3 9" id="KW-0479">Metal-binding</keyword>
<keyword evidence="8" id="KW-0823">Tryptophan catabolism</keyword>
<evidence type="ECO:0000313" key="11">
    <source>
        <dbReference type="Proteomes" id="UP000694569"/>
    </source>
</evidence>
<reference evidence="10" key="2">
    <citation type="submission" date="2025-09" db="UniProtKB">
        <authorList>
            <consortium name="Ensembl"/>
        </authorList>
    </citation>
    <scope>IDENTIFICATION</scope>
</reference>
<keyword evidence="4" id="KW-0391">Immunity</keyword>
<dbReference type="GO" id="GO:0004833">
    <property type="term" value="F:L-tryptophan 2,3-dioxygenase activity"/>
    <property type="evidence" value="ECO:0007669"/>
    <property type="project" value="TreeGrafter"/>
</dbReference>
<dbReference type="Gene3D" id="1.20.58.480">
    <property type="match status" value="1"/>
</dbReference>
<dbReference type="Proteomes" id="UP000694569">
    <property type="component" value="Unplaced"/>
</dbReference>
<name>A0A8C5MPX7_9ANUR</name>
<reference evidence="10" key="1">
    <citation type="submission" date="2025-08" db="UniProtKB">
        <authorList>
            <consortium name="Ensembl"/>
        </authorList>
    </citation>
    <scope>IDENTIFICATION</scope>
</reference>
<dbReference type="GO" id="GO:0005737">
    <property type="term" value="C:cytoplasm"/>
    <property type="evidence" value="ECO:0007669"/>
    <property type="project" value="TreeGrafter"/>
</dbReference>
<keyword evidence="6" id="KW-0560">Oxidoreductase</keyword>
<evidence type="ECO:0008006" key="12">
    <source>
        <dbReference type="Google" id="ProtNLM"/>
    </source>
</evidence>
<evidence type="ECO:0000256" key="6">
    <source>
        <dbReference type="ARBA" id="ARBA00023002"/>
    </source>
</evidence>